<comment type="caution">
    <text evidence="3">The sequence shown here is derived from an EMBL/GenBank/DDBJ whole genome shotgun (WGS) entry which is preliminary data.</text>
</comment>
<reference evidence="3" key="1">
    <citation type="submission" date="2023-03" db="EMBL/GenBank/DDBJ databases">
        <title>Complete genome of Cladonia borealis.</title>
        <authorList>
            <person name="Park H."/>
        </authorList>
    </citation>
    <scope>NUCLEOTIDE SEQUENCE</scope>
    <source>
        <strain evidence="3">ANT050790</strain>
    </source>
</reference>
<feature type="compositionally biased region" description="Basic and acidic residues" evidence="2">
    <location>
        <begin position="411"/>
        <end position="429"/>
    </location>
</feature>
<dbReference type="AlphaFoldDB" id="A0AA39U9L1"/>
<keyword evidence="1" id="KW-0175">Coiled coil</keyword>
<keyword evidence="4" id="KW-1185">Reference proteome</keyword>
<gene>
    <name evidence="3" type="ORF">JMJ35_006009</name>
</gene>
<protein>
    <submittedName>
        <fullName evidence="3">Uncharacterized protein</fullName>
    </submittedName>
</protein>
<feature type="compositionally biased region" description="Basic and acidic residues" evidence="2">
    <location>
        <begin position="208"/>
        <end position="227"/>
    </location>
</feature>
<feature type="region of interest" description="Disordered" evidence="2">
    <location>
        <begin position="949"/>
        <end position="999"/>
    </location>
</feature>
<evidence type="ECO:0000313" key="3">
    <source>
        <dbReference type="EMBL" id="KAK0511436.1"/>
    </source>
</evidence>
<dbReference type="EMBL" id="JAFEKC020000013">
    <property type="protein sequence ID" value="KAK0511436.1"/>
    <property type="molecule type" value="Genomic_DNA"/>
</dbReference>
<organism evidence="3 4">
    <name type="scientific">Cladonia borealis</name>
    <dbReference type="NCBI Taxonomy" id="184061"/>
    <lineage>
        <taxon>Eukaryota</taxon>
        <taxon>Fungi</taxon>
        <taxon>Dikarya</taxon>
        <taxon>Ascomycota</taxon>
        <taxon>Pezizomycotina</taxon>
        <taxon>Lecanoromycetes</taxon>
        <taxon>OSLEUM clade</taxon>
        <taxon>Lecanoromycetidae</taxon>
        <taxon>Lecanorales</taxon>
        <taxon>Lecanorineae</taxon>
        <taxon>Cladoniaceae</taxon>
        <taxon>Cladonia</taxon>
    </lineage>
</organism>
<evidence type="ECO:0000313" key="4">
    <source>
        <dbReference type="Proteomes" id="UP001166286"/>
    </source>
</evidence>
<feature type="compositionally biased region" description="Polar residues" evidence="2">
    <location>
        <begin position="182"/>
        <end position="192"/>
    </location>
</feature>
<accession>A0AA39U9L1</accession>
<evidence type="ECO:0000256" key="1">
    <source>
        <dbReference type="SAM" id="Coils"/>
    </source>
</evidence>
<proteinExistence type="predicted"/>
<feature type="region of interest" description="Disordered" evidence="2">
    <location>
        <begin position="663"/>
        <end position="707"/>
    </location>
</feature>
<feature type="region of interest" description="Disordered" evidence="2">
    <location>
        <begin position="468"/>
        <end position="506"/>
    </location>
</feature>
<feature type="compositionally biased region" description="Polar residues" evidence="2">
    <location>
        <begin position="303"/>
        <end position="313"/>
    </location>
</feature>
<feature type="compositionally biased region" description="Basic and acidic residues" evidence="2">
    <location>
        <begin position="328"/>
        <end position="337"/>
    </location>
</feature>
<name>A0AA39U9L1_9LECA</name>
<feature type="coiled-coil region" evidence="1">
    <location>
        <begin position="547"/>
        <end position="575"/>
    </location>
</feature>
<feature type="compositionally biased region" description="Polar residues" evidence="2">
    <location>
        <begin position="680"/>
        <end position="690"/>
    </location>
</feature>
<sequence>MISSQKTARLRGLHGTTARVPGHRCPSPTHCLSIHRSFSWGAKGKQSHPQAGRRWKGFSTHENTCKNLLQKQLYRGTFWNQQYPLRKYLPRYLPTQECRLSSFWRNPDSKPEIRHTLWGLGRWKPGSEEQWEQFMSRIEAEVTDREKRYLDVMKKAEEDPFGLLFGRCWTNEAKSAGVSGADGQQPSASVNGQGPMPKAGKTVSDPGAQKDDVRAHRPKTRDEEQSKTKAVFTESGEQEYEIDPITMRKVPKAVSPTAPTAESKVDSPPKKSQESSDIPIKRFRKASEDLTLGYLSSKDQELSNKTTNASPITPTQPPNAKSWLAREGFGRKQEVKSETQPAPKVPEDVKSRASATKIESALDRHLKRRSSGGQEPEQPALQYWLKENTTDDVDLLRPSDVRASAGLRGRAAKESDAEKQARQQRLEKEYDKRSLDWEAQLAQEAAAETAEESGNGKLIDPMAGSWVNLLSTNEPSGSQNTTPADKQALEPSQQGPATPRTLTPVNSAYPKQADIIRTQLVPLKVRLDAVKANYEALRQRWLIETRRERAKKKANEIHEDEVRAQKRAMEAMEMRSAKHGDAALGAGDKVEKKPEFRQLQSFLPGEGDMASNVHEFAGRDRWYKRKAPHALEDSVKLQNLAKDRELIREVRSIYEDRYGTIDTKHRQPAEKSKALEISEDQVSSENASHVTSSTSAASADADNLPSAKPEDCEALVTIQKLFNELRQAQTLIQDHRSSLQPVVSNKMVQDSKAYEQTVLQIAKSALKLTKTSPGLPGSTLAEYFNDAGVPADSQYSTRSTISSSPAKATATIPQNSPTPSIYRILAYDPATQKVICSPKTTSLAPFSKEQTQNLMPVEALSVLNNPGKFLPHVMNLYNKGYNVISSASNILVFKREAKGDELAAAKHAEAIRYPNPIDGTVASTGNFASPTGFVNHDSPIPLEELEQHRAEETASAEPVTETAQDGVGKVRREEEVFSGRSRGGWQDGNGRRPRAWKGGRRKERRWARVLVTGTVTAACCYAIGVVSEMMRH</sequence>
<feature type="region of interest" description="Disordered" evidence="2">
    <location>
        <begin position="175"/>
        <end position="429"/>
    </location>
</feature>
<feature type="compositionally biased region" description="Basic and acidic residues" evidence="2">
    <location>
        <begin position="968"/>
        <end position="977"/>
    </location>
</feature>
<evidence type="ECO:0000256" key="2">
    <source>
        <dbReference type="SAM" id="MobiDB-lite"/>
    </source>
</evidence>
<feature type="compositionally biased region" description="Low complexity" evidence="2">
    <location>
        <begin position="691"/>
        <end position="702"/>
    </location>
</feature>
<feature type="compositionally biased region" description="Basic and acidic residues" evidence="2">
    <location>
        <begin position="663"/>
        <end position="676"/>
    </location>
</feature>
<dbReference type="Proteomes" id="UP001166286">
    <property type="component" value="Unassembled WGS sequence"/>
</dbReference>
<feature type="compositionally biased region" description="Basic and acidic residues" evidence="2">
    <location>
        <begin position="263"/>
        <end position="274"/>
    </location>
</feature>